<dbReference type="InterPro" id="IPR042533">
    <property type="entry name" value="Nucleoporin_Nup155_C_1"/>
</dbReference>
<comment type="similarity">
    <text evidence="2">Belongs to the non-repetitive/WGA-negative nucleoporin family.</text>
</comment>
<protein>
    <recommendedName>
        <fullName evidence="10">Nuclear pore complex protein Nup155</fullName>
    </recommendedName>
</protein>
<keyword evidence="3" id="KW-0813">Transport</keyword>
<dbReference type="Pfam" id="PF08801">
    <property type="entry name" value="Nucleoporin_N"/>
    <property type="match status" value="1"/>
</dbReference>
<keyword evidence="9" id="KW-1185">Reference proteome</keyword>
<dbReference type="InterPro" id="IPR014908">
    <property type="entry name" value="Nucleoporin_Nup133/Nup155_N"/>
</dbReference>
<dbReference type="EMBL" id="CAUYUE010000013">
    <property type="protein sequence ID" value="CAK0785859.1"/>
    <property type="molecule type" value="Genomic_DNA"/>
</dbReference>
<dbReference type="Gene3D" id="1.20.120.1050">
    <property type="match status" value="1"/>
</dbReference>
<dbReference type="GO" id="GO:0006405">
    <property type="term" value="P:RNA export from nucleus"/>
    <property type="evidence" value="ECO:0007669"/>
    <property type="project" value="TreeGrafter"/>
</dbReference>
<proteinExistence type="inferred from homology"/>
<evidence type="ECO:0000259" key="6">
    <source>
        <dbReference type="Pfam" id="PF03177"/>
    </source>
</evidence>
<dbReference type="Gene3D" id="1.20.58.1780">
    <property type="match status" value="1"/>
</dbReference>
<evidence type="ECO:0000256" key="2">
    <source>
        <dbReference type="ARBA" id="ARBA00007373"/>
    </source>
</evidence>
<evidence type="ECO:0000313" key="9">
    <source>
        <dbReference type="Proteomes" id="UP001314263"/>
    </source>
</evidence>
<evidence type="ECO:0000259" key="7">
    <source>
        <dbReference type="Pfam" id="PF08801"/>
    </source>
</evidence>
<dbReference type="GO" id="GO:0036228">
    <property type="term" value="P:protein localization to nuclear inner membrane"/>
    <property type="evidence" value="ECO:0007669"/>
    <property type="project" value="TreeGrafter"/>
</dbReference>
<comment type="subcellular location">
    <subcellularLocation>
        <location evidence="1">Nucleus</location>
    </subcellularLocation>
</comment>
<dbReference type="InterPro" id="IPR004870">
    <property type="entry name" value="Nucleoporin_Nup155"/>
</dbReference>
<dbReference type="InterPro" id="IPR042537">
    <property type="entry name" value="Nucleoporin_Nup155_C_2"/>
</dbReference>
<dbReference type="Pfam" id="PF03177">
    <property type="entry name" value="Nucleoporin_C"/>
    <property type="match status" value="1"/>
</dbReference>
<keyword evidence="4" id="KW-0539">Nucleus</keyword>
<dbReference type="InterPro" id="IPR007187">
    <property type="entry name" value="Nucleoporin_Nup133/Nup155_C"/>
</dbReference>
<evidence type="ECO:0000256" key="1">
    <source>
        <dbReference type="ARBA" id="ARBA00004123"/>
    </source>
</evidence>
<feature type="domain" description="Nucleoporin Nup133/Nup155-like C-terminal" evidence="6">
    <location>
        <begin position="633"/>
        <end position="1331"/>
    </location>
</feature>
<sequence length="1384" mass="150374">MSGLGPPPSRWQLDTPVAGQGLAKSEALALAGNVDAVSNAWKNVKGITDGGKGVDLYDLLSHSVRDTQYSLQHPGWPPVLKARSPVASNMPGMVLDRYNAVQKGCFCGVFPEIKRAWASVDNSLFLWRYDRWNDVPTEYSGEDETISAVGLVRPKPGIFVEAIQYLLVVCTTIEVVLLGICLSPDQSGEAVGNLVVQALPLYSCSTDNVPMISMATTPEGRIFTGGQNGGVHEIVYSSRDTWRQKRMYKRDASSGWSSLYPSFWSSFFAKPSPILEMAVDADRGILYTRSENSALQVYDLGADGKDMKRVADVTNFAQAAERAAGGRDIFGGRSSADRKGAVVVHIAPISPRESSRLHLVAVTADGRRVYFSACEPPAYGSSAPPRPSYLRAQVARQAPPLPSGSSGGRSGSAQPSRSLEVAAACYSHGVLLLADTAGLQGRSRLLVASQDLTSPPAATGSGLGASGLRETVTELEVLLPGIVCGMAPDDSQSPLAQQPDLAMRNELTTQLSLAPSRFVVINTAGVVELEKRRPADALAIILEEKNSAKLEQFFRAYGPAEVAAMCLMLATQPASALPQVVLQQAKQALESPRLTGEAVIKDAGSAMPGDQNTPPNQGFDMGQAVPVAEPEWSAAYKGLCLYMARVVQPAWEEEIVVPLSPGSNALKANIPHSMLTMLEDKLRSLEHYLKEYQERRRQAVRSSPSRSYRHVHSGGYPDGGPSTRGDPPAKRQKLAEAAKLEDQRVSGLRALVTRAAEGTFLIRLLSEHNLGRLALRSNEGIRRTLREQLRLREWVCSQAGEAVASGLISLLISEHLTATGGVTEDLSARLAQSCPSYFKEDDKIFYEASSLLQRAEAATAAAEKDHLTHQALKLMMKVPLSCDLGQIVKQLAHLGCYDGILDLPLRRAAAVDPENAARLPGEAGRAAREARYENAYVHTLTILKGLYDPSQSKGALPEMSPPERARALQSLLQYASQAQDPHFKEALYSTLVELRATTELLQMDSPELAAYLRSYGGLPERDAMLPGAPIGPLSASQVTHLEVLAKLYILRYQYADAAAVYQTLAVRKPGPGSEAVDLSERVEYYRSAVLQAKSQGSSDMIDRLDVRCRLMELQQRLVSSLEASSSEAPNDERLKDAVAELREGPRELVDLYNEFACPWQQWGLALEMVEIANYSDTAYVAQLWDVYLRQGWDWAHQGAASERRTEQEAAAGALAEMCQRAQDLGERFYPNEVVFPAAHVCLRLEEAAAGMWPESGPMSEDEDIVHDTMLRACRGQEAAVQRVYDQLLAVRGGEAGGAELHAPALRLRLLRSLARLLGRAAQTLRQRLPSLPHSQRRRGALREAGALAEACKSYAAEARRLASTADAEEVASQFGELQQTLEVL</sequence>
<dbReference type="SUPFAM" id="SSF82171">
    <property type="entry name" value="DPP6 N-terminal domain-like"/>
    <property type="match status" value="1"/>
</dbReference>
<evidence type="ECO:0008006" key="10">
    <source>
        <dbReference type="Google" id="ProtNLM"/>
    </source>
</evidence>
<dbReference type="PANTHER" id="PTHR10350:SF6">
    <property type="entry name" value="NUCLEAR PORE COMPLEX PROTEIN NUP155"/>
    <property type="match status" value="1"/>
</dbReference>
<evidence type="ECO:0000256" key="3">
    <source>
        <dbReference type="ARBA" id="ARBA00022448"/>
    </source>
</evidence>
<accession>A0AAV1IFJ4</accession>
<dbReference type="GO" id="GO:0044611">
    <property type="term" value="C:nuclear pore inner ring"/>
    <property type="evidence" value="ECO:0007669"/>
    <property type="project" value="TreeGrafter"/>
</dbReference>
<dbReference type="GO" id="GO:0017056">
    <property type="term" value="F:structural constituent of nuclear pore"/>
    <property type="evidence" value="ECO:0007669"/>
    <property type="project" value="InterPro"/>
</dbReference>
<organism evidence="8 9">
    <name type="scientific">Coccomyxa viridis</name>
    <dbReference type="NCBI Taxonomy" id="1274662"/>
    <lineage>
        <taxon>Eukaryota</taxon>
        <taxon>Viridiplantae</taxon>
        <taxon>Chlorophyta</taxon>
        <taxon>core chlorophytes</taxon>
        <taxon>Trebouxiophyceae</taxon>
        <taxon>Trebouxiophyceae incertae sedis</taxon>
        <taxon>Coccomyxaceae</taxon>
        <taxon>Coccomyxa</taxon>
    </lineage>
</organism>
<evidence type="ECO:0000256" key="4">
    <source>
        <dbReference type="ARBA" id="ARBA00023242"/>
    </source>
</evidence>
<evidence type="ECO:0000313" key="8">
    <source>
        <dbReference type="EMBL" id="CAK0785859.1"/>
    </source>
</evidence>
<comment type="caution">
    <text evidence="8">The sequence shown here is derived from an EMBL/GenBank/DDBJ whole genome shotgun (WGS) entry which is preliminary data.</text>
</comment>
<dbReference type="GO" id="GO:0006606">
    <property type="term" value="P:protein import into nucleus"/>
    <property type="evidence" value="ECO:0007669"/>
    <property type="project" value="TreeGrafter"/>
</dbReference>
<reference evidence="8 9" key="1">
    <citation type="submission" date="2023-10" db="EMBL/GenBank/DDBJ databases">
        <authorList>
            <person name="Maclean D."/>
            <person name="Macfadyen A."/>
        </authorList>
    </citation>
    <scope>NUCLEOTIDE SEQUENCE [LARGE SCALE GENOMIC DNA]</scope>
</reference>
<dbReference type="Gene3D" id="1.25.40.440">
    <property type="entry name" value="Nucleoporin, helical domain, central subdomain"/>
    <property type="match status" value="1"/>
</dbReference>
<dbReference type="GO" id="GO:0000972">
    <property type="term" value="P:transcription-dependent tethering of RNA polymerase II gene DNA at nuclear periphery"/>
    <property type="evidence" value="ECO:0007669"/>
    <property type="project" value="TreeGrafter"/>
</dbReference>
<dbReference type="PANTHER" id="PTHR10350">
    <property type="entry name" value="NUCLEAR PORE COMPLEX PROTEIN NUP155"/>
    <property type="match status" value="1"/>
</dbReference>
<feature type="region of interest" description="Disordered" evidence="5">
    <location>
        <begin position="695"/>
        <end position="730"/>
    </location>
</feature>
<dbReference type="Gene3D" id="1.25.40.450">
    <property type="entry name" value="Nucleoporin, helical domain, N-terminal subdomain"/>
    <property type="match status" value="1"/>
</dbReference>
<evidence type="ECO:0000256" key="5">
    <source>
        <dbReference type="SAM" id="MobiDB-lite"/>
    </source>
</evidence>
<gene>
    <name evidence="8" type="ORF">CVIRNUC_009071</name>
</gene>
<name>A0AAV1IFJ4_9CHLO</name>
<feature type="domain" description="Nucleoporin Nup133/Nup155-like N-terminal" evidence="7">
    <location>
        <begin position="88"/>
        <end position="468"/>
    </location>
</feature>
<dbReference type="Proteomes" id="UP001314263">
    <property type="component" value="Unassembled WGS sequence"/>
</dbReference>